<evidence type="ECO:0000313" key="3">
    <source>
        <dbReference type="Proteomes" id="UP000281406"/>
    </source>
</evidence>
<dbReference type="PANTHER" id="PTHR11311">
    <property type="entry name" value="SPONDIN"/>
    <property type="match status" value="1"/>
</dbReference>
<gene>
    <name evidence="2" type="ORF">DPX16_20073</name>
</gene>
<dbReference type="Gene3D" id="2.60.40.2130">
    <property type="entry name" value="F-spondin domain"/>
    <property type="match status" value="1"/>
</dbReference>
<feature type="domain" description="Spondin" evidence="1">
    <location>
        <begin position="74"/>
        <end position="315"/>
    </location>
</feature>
<sequence length="315" mass="35004">MRALEFALHSLEHWPEKISLTDTHIGKEAISISCVKAGKASIVQRKIISFQDEGSLTKRMCEKEPLYGETTDKPLLDCCACGTAKYRVTFYGNWSEKLHPKDYPRRANHWSALIGASHSKSYILWEYGGYASEGVKQIAELGSPVKMEEEIRQKLAATSAQCGANEKTAVVVFLMAALSQVLLAQATRGSQMDCKILHFLTEQLLFSPHMDKNKLAATSAQCGANEKTAVVVFLMAALSQVLLAQATRGSRMDCKILHFLTEQLLFSPHMDKNKPLMSLSENRLPRSLLMDDMLTMTGVLLRPTVPQIKASQRSL</sequence>
<dbReference type="GO" id="GO:0007155">
    <property type="term" value="P:cell adhesion"/>
    <property type="evidence" value="ECO:0007669"/>
    <property type="project" value="TreeGrafter"/>
</dbReference>
<name>A0A3N0XQL2_ANAGA</name>
<dbReference type="GO" id="GO:0031012">
    <property type="term" value="C:extracellular matrix"/>
    <property type="evidence" value="ECO:0007669"/>
    <property type="project" value="TreeGrafter"/>
</dbReference>
<evidence type="ECO:0000259" key="1">
    <source>
        <dbReference type="PROSITE" id="PS51020"/>
    </source>
</evidence>
<dbReference type="EMBL" id="RJVU01063416">
    <property type="protein sequence ID" value="ROJ25260.1"/>
    <property type="molecule type" value="Genomic_DNA"/>
</dbReference>
<dbReference type="Proteomes" id="UP000281406">
    <property type="component" value="Unassembled WGS sequence"/>
</dbReference>
<comment type="caution">
    <text evidence="2">The sequence shown here is derived from an EMBL/GenBank/DDBJ whole genome shotgun (WGS) entry which is preliminary data.</text>
</comment>
<dbReference type="PANTHER" id="PTHR11311:SF16">
    <property type="entry name" value="SPONDIN-1"/>
    <property type="match status" value="1"/>
</dbReference>
<evidence type="ECO:0000313" key="2">
    <source>
        <dbReference type="EMBL" id="ROJ25260.1"/>
    </source>
</evidence>
<proteinExistence type="predicted"/>
<dbReference type="AlphaFoldDB" id="A0A3N0XQL2"/>
<dbReference type="InterPro" id="IPR038678">
    <property type="entry name" value="Spondin_N_sf"/>
</dbReference>
<protein>
    <submittedName>
        <fullName evidence="2">Spondin-1</fullName>
    </submittedName>
</protein>
<dbReference type="InterPro" id="IPR009465">
    <property type="entry name" value="Spondin_N"/>
</dbReference>
<dbReference type="InterPro" id="IPR051418">
    <property type="entry name" value="Spondin/Thrombospondin_T1"/>
</dbReference>
<dbReference type="PROSITE" id="PS51020">
    <property type="entry name" value="SPONDIN"/>
    <property type="match status" value="1"/>
</dbReference>
<keyword evidence="3" id="KW-1185">Reference proteome</keyword>
<accession>A0A3N0XQL2</accession>
<dbReference type="OrthoDB" id="347314at2759"/>
<dbReference type="Pfam" id="PF06468">
    <property type="entry name" value="Spond_N"/>
    <property type="match status" value="1"/>
</dbReference>
<organism evidence="2 3">
    <name type="scientific">Anabarilius grahami</name>
    <name type="common">Kanglang fish</name>
    <name type="synonym">Barilius grahami</name>
    <dbReference type="NCBI Taxonomy" id="495550"/>
    <lineage>
        <taxon>Eukaryota</taxon>
        <taxon>Metazoa</taxon>
        <taxon>Chordata</taxon>
        <taxon>Craniata</taxon>
        <taxon>Vertebrata</taxon>
        <taxon>Euteleostomi</taxon>
        <taxon>Actinopterygii</taxon>
        <taxon>Neopterygii</taxon>
        <taxon>Teleostei</taxon>
        <taxon>Ostariophysi</taxon>
        <taxon>Cypriniformes</taxon>
        <taxon>Xenocyprididae</taxon>
        <taxon>Xenocypridinae</taxon>
        <taxon>Xenocypridinae incertae sedis</taxon>
        <taxon>Anabarilius</taxon>
    </lineage>
</organism>
<reference evidence="2 3" key="1">
    <citation type="submission" date="2018-10" db="EMBL/GenBank/DDBJ databases">
        <title>Genome assembly for a Yunnan-Guizhou Plateau 3E fish, Anabarilius grahami (Regan), and its evolutionary and genetic applications.</title>
        <authorList>
            <person name="Jiang W."/>
        </authorList>
    </citation>
    <scope>NUCLEOTIDE SEQUENCE [LARGE SCALE GENOMIC DNA]</scope>
    <source>
        <strain evidence="2">AG-KIZ</strain>
        <tissue evidence="2">Muscle</tissue>
    </source>
</reference>